<feature type="transmembrane region" description="Helical" evidence="2">
    <location>
        <begin position="184"/>
        <end position="210"/>
    </location>
</feature>
<evidence type="ECO:0000256" key="1">
    <source>
        <dbReference type="SAM" id="MobiDB-lite"/>
    </source>
</evidence>
<keyword evidence="2" id="KW-0812">Transmembrane</keyword>
<dbReference type="EMBL" id="BPVZ01000630">
    <property type="protein sequence ID" value="GKV52196.1"/>
    <property type="molecule type" value="Genomic_DNA"/>
</dbReference>
<evidence type="ECO:0000256" key="2">
    <source>
        <dbReference type="SAM" id="Phobius"/>
    </source>
</evidence>
<keyword evidence="4" id="KW-1185">Reference proteome</keyword>
<dbReference type="AlphaFoldDB" id="A0AAV5MU27"/>
<keyword evidence="2" id="KW-1133">Transmembrane helix</keyword>
<gene>
    <name evidence="3" type="ORF">SLEP1_g58785</name>
</gene>
<protein>
    <submittedName>
        <fullName evidence="3">Uncharacterized protein</fullName>
    </submittedName>
</protein>
<feature type="region of interest" description="Disordered" evidence="1">
    <location>
        <begin position="1"/>
        <end position="65"/>
    </location>
</feature>
<name>A0AAV5MU27_9ROSI</name>
<feature type="transmembrane region" description="Helical" evidence="2">
    <location>
        <begin position="86"/>
        <end position="106"/>
    </location>
</feature>
<evidence type="ECO:0000313" key="4">
    <source>
        <dbReference type="Proteomes" id="UP001054252"/>
    </source>
</evidence>
<keyword evidence="2" id="KW-0472">Membrane</keyword>
<feature type="compositionally biased region" description="Basic residues" evidence="1">
    <location>
        <begin position="46"/>
        <end position="55"/>
    </location>
</feature>
<proteinExistence type="predicted"/>
<sequence>MHHTATVSIHRSSSPSSLSSPSGYHPLTDHHSHYRHPHPHQSPSNQKKKKRKKRKDQADLVLGKGKSSAAKKTKCLLSVSFPTLGLTSFLPLYLCFLSPGILQIWFWRESGFCCGQRRLKEEDRRAFRGVTGEFTFSGFILLGNFQNRGFLGEVVKEVVGASSRGWDQSHLIQIHLLLKNLPCLLLSFSVDFPCALLFLVWMFKLVYVCWKMNENQRLFSLFSCHLLVESL</sequence>
<evidence type="ECO:0000313" key="3">
    <source>
        <dbReference type="EMBL" id="GKV52196.1"/>
    </source>
</evidence>
<feature type="compositionally biased region" description="Low complexity" evidence="1">
    <location>
        <begin position="12"/>
        <end position="22"/>
    </location>
</feature>
<feature type="compositionally biased region" description="Polar residues" evidence="1">
    <location>
        <begin position="1"/>
        <end position="11"/>
    </location>
</feature>
<reference evidence="3 4" key="1">
    <citation type="journal article" date="2021" name="Commun. Biol.">
        <title>The genome of Shorea leprosula (Dipterocarpaceae) highlights the ecological relevance of drought in aseasonal tropical rainforests.</title>
        <authorList>
            <person name="Ng K.K.S."/>
            <person name="Kobayashi M.J."/>
            <person name="Fawcett J.A."/>
            <person name="Hatakeyama M."/>
            <person name="Paape T."/>
            <person name="Ng C.H."/>
            <person name="Ang C.C."/>
            <person name="Tnah L.H."/>
            <person name="Lee C.T."/>
            <person name="Nishiyama T."/>
            <person name="Sese J."/>
            <person name="O'Brien M.J."/>
            <person name="Copetti D."/>
            <person name="Mohd Noor M.I."/>
            <person name="Ong R.C."/>
            <person name="Putra M."/>
            <person name="Sireger I.Z."/>
            <person name="Indrioko S."/>
            <person name="Kosugi Y."/>
            <person name="Izuno A."/>
            <person name="Isagi Y."/>
            <person name="Lee S.L."/>
            <person name="Shimizu K.K."/>
        </authorList>
    </citation>
    <scope>NUCLEOTIDE SEQUENCE [LARGE SCALE GENOMIC DNA]</scope>
    <source>
        <strain evidence="3">214</strain>
    </source>
</reference>
<organism evidence="3 4">
    <name type="scientific">Rubroshorea leprosula</name>
    <dbReference type="NCBI Taxonomy" id="152421"/>
    <lineage>
        <taxon>Eukaryota</taxon>
        <taxon>Viridiplantae</taxon>
        <taxon>Streptophyta</taxon>
        <taxon>Embryophyta</taxon>
        <taxon>Tracheophyta</taxon>
        <taxon>Spermatophyta</taxon>
        <taxon>Magnoliopsida</taxon>
        <taxon>eudicotyledons</taxon>
        <taxon>Gunneridae</taxon>
        <taxon>Pentapetalae</taxon>
        <taxon>rosids</taxon>
        <taxon>malvids</taxon>
        <taxon>Malvales</taxon>
        <taxon>Dipterocarpaceae</taxon>
        <taxon>Rubroshorea</taxon>
    </lineage>
</organism>
<accession>A0AAV5MU27</accession>
<dbReference type="Proteomes" id="UP001054252">
    <property type="component" value="Unassembled WGS sequence"/>
</dbReference>
<comment type="caution">
    <text evidence="3">The sequence shown here is derived from an EMBL/GenBank/DDBJ whole genome shotgun (WGS) entry which is preliminary data.</text>
</comment>